<dbReference type="GO" id="GO:0045895">
    <property type="term" value="P:positive regulation of mating-type specific transcription, DNA-templated"/>
    <property type="evidence" value="ECO:0007669"/>
    <property type="project" value="InterPro"/>
</dbReference>
<dbReference type="PROSITE" id="PS51325">
    <property type="entry name" value="ALPHA_BOX"/>
    <property type="match status" value="1"/>
</dbReference>
<dbReference type="GO" id="GO:0005634">
    <property type="term" value="C:nucleus"/>
    <property type="evidence" value="ECO:0007669"/>
    <property type="project" value="UniProtKB-SubCell"/>
</dbReference>
<keyword evidence="1 5" id="KW-0805">Transcription regulation</keyword>
<name>A0A3Q9FEG0_9ASCO</name>
<dbReference type="GO" id="GO:0008301">
    <property type="term" value="F:DNA binding, bending"/>
    <property type="evidence" value="ECO:0007669"/>
    <property type="project" value="InterPro"/>
</dbReference>
<organism evidence="8">
    <name type="scientific">Suhomyces chickasaworum</name>
    <dbReference type="NCBI Taxonomy" id="246045"/>
    <lineage>
        <taxon>Eukaryota</taxon>
        <taxon>Fungi</taxon>
        <taxon>Dikarya</taxon>
        <taxon>Ascomycota</taxon>
        <taxon>Saccharomycotina</taxon>
        <taxon>Pichiomycetes</taxon>
        <taxon>Debaryomycetaceae</taxon>
        <taxon>Suhomyces</taxon>
    </lineage>
</organism>
<sequence length="203" mass="23098">MKSRKAQGVCGQRKHITTFRLQKYEFCPNKENVTLQGNLICSAIPLVPNPSEALKTLLLQFNTLNEPSKQQIYKKTSKSKGGCKSSFGNINGFIAFRSFYCKNVKNSDHQIILSRELATIWKGDVNKKIWSLYSHLYNMRENKSTSFVTWLCKTLQMKGTSMPSLSSGLLTVKNNNMLYDTMKIKDAIEDVYFANSDLLTSEL</sequence>
<evidence type="ECO:0000256" key="3">
    <source>
        <dbReference type="ARBA" id="ARBA00023163"/>
    </source>
</evidence>
<dbReference type="EMBL" id="MH707280">
    <property type="protein sequence ID" value="AZQ56699.1"/>
    <property type="molecule type" value="Genomic_DNA"/>
</dbReference>
<keyword evidence="2 5" id="KW-0238">DNA-binding</keyword>
<accession>A0A3Q9FEG0</accession>
<keyword evidence="4 5" id="KW-0539">Nucleus</keyword>
<proteinExistence type="inferred from homology"/>
<evidence type="ECO:0000313" key="8">
    <source>
        <dbReference type="EMBL" id="AZQ56699.1"/>
    </source>
</evidence>
<reference evidence="8" key="1">
    <citation type="journal article" date="2018" name="FEMS Yeast Res.">
        <title>The Suhomyces clade: from single isolate to multiple species to disintegrating sex loci.</title>
        <authorList>
            <person name="Kijpornyongpan T."/>
            <person name="Urbina H."/>
            <person name="Suh S.O."/>
            <person name="Luangsa-Ard J."/>
            <person name="Aime M."/>
            <person name="Blackwell M."/>
        </authorList>
    </citation>
    <scope>NUCLEOTIDE SEQUENCE</scope>
    <source>
        <strain evidence="8">F02-2-5-1</strain>
        <strain evidence="7">NRRL Y-27561</strain>
    </source>
</reference>
<evidence type="ECO:0000313" key="7">
    <source>
        <dbReference type="EMBL" id="AZQ56693.1"/>
    </source>
</evidence>
<evidence type="ECO:0000259" key="6">
    <source>
        <dbReference type="PROSITE" id="PS51325"/>
    </source>
</evidence>
<protein>
    <submittedName>
        <fullName evidence="8">MAT alpha 1 protein</fullName>
    </submittedName>
</protein>
<evidence type="ECO:0000256" key="5">
    <source>
        <dbReference type="RuleBase" id="RU003516"/>
    </source>
</evidence>
<comment type="subcellular location">
    <subcellularLocation>
        <location evidence="5">Nucleus</location>
    </subcellularLocation>
</comment>
<dbReference type="Pfam" id="PF04769">
    <property type="entry name" value="MATalpha_HMGbox"/>
    <property type="match status" value="1"/>
</dbReference>
<evidence type="ECO:0000256" key="2">
    <source>
        <dbReference type="ARBA" id="ARBA00023125"/>
    </source>
</evidence>
<keyword evidence="3 5" id="KW-0804">Transcription</keyword>
<evidence type="ECO:0000256" key="1">
    <source>
        <dbReference type="ARBA" id="ARBA00023015"/>
    </source>
</evidence>
<dbReference type="InterPro" id="IPR006856">
    <property type="entry name" value="MATalpha_HMGbox"/>
</dbReference>
<evidence type="ECO:0000256" key="4">
    <source>
        <dbReference type="ARBA" id="ARBA00023242"/>
    </source>
</evidence>
<dbReference type="EMBL" id="MH707279">
    <property type="protein sequence ID" value="AZQ56693.1"/>
    <property type="molecule type" value="Genomic_DNA"/>
</dbReference>
<comment type="similarity">
    <text evidence="5">Belongs to the MATALPHA1 family.</text>
</comment>
<feature type="domain" description="Alpha box" evidence="6">
    <location>
        <begin position="85"/>
        <end position="141"/>
    </location>
</feature>
<dbReference type="AlphaFoldDB" id="A0A3Q9FEG0"/>